<comment type="caution">
    <text evidence="1">The sequence shown here is derived from an EMBL/GenBank/DDBJ whole genome shotgun (WGS) entry which is preliminary data.</text>
</comment>
<accession>A0ABW3RUV7</accession>
<dbReference type="EMBL" id="JBHTLM010000004">
    <property type="protein sequence ID" value="MFD1176268.1"/>
    <property type="molecule type" value="Genomic_DNA"/>
</dbReference>
<protein>
    <submittedName>
        <fullName evidence="1">Uncharacterized protein</fullName>
    </submittedName>
</protein>
<dbReference type="Proteomes" id="UP001597262">
    <property type="component" value="Unassembled WGS sequence"/>
</dbReference>
<proteinExistence type="predicted"/>
<keyword evidence="2" id="KW-1185">Reference proteome</keyword>
<reference evidence="2" key="1">
    <citation type="journal article" date="2019" name="Int. J. Syst. Evol. Microbiol.">
        <title>The Global Catalogue of Microorganisms (GCM) 10K type strain sequencing project: providing services to taxonomists for standard genome sequencing and annotation.</title>
        <authorList>
            <consortium name="The Broad Institute Genomics Platform"/>
            <consortium name="The Broad Institute Genome Sequencing Center for Infectious Disease"/>
            <person name="Wu L."/>
            <person name="Ma J."/>
        </authorList>
    </citation>
    <scope>NUCLEOTIDE SEQUENCE [LARGE SCALE GENOMIC DNA]</scope>
    <source>
        <strain evidence="2">CCUG 59189</strain>
    </source>
</reference>
<name>A0ABW3RUV7_9BACL</name>
<gene>
    <name evidence="1" type="ORF">ACFQ3W_08145</name>
</gene>
<dbReference type="RefSeq" id="WP_379318441.1">
    <property type="nucleotide sequence ID" value="NZ_JBHTLM010000004.1"/>
</dbReference>
<evidence type="ECO:0000313" key="2">
    <source>
        <dbReference type="Proteomes" id="UP001597262"/>
    </source>
</evidence>
<sequence length="69" mass="7998">MNSDLDCKEYREWLAKAGFEENDKVRIEELVVKIEQLAAENIRLRKALLRASSHSGSRMSTKLKDALYE</sequence>
<organism evidence="1 2">
    <name type="scientific">Paenibacillus puldeungensis</name>
    <dbReference type="NCBI Taxonomy" id="696536"/>
    <lineage>
        <taxon>Bacteria</taxon>
        <taxon>Bacillati</taxon>
        <taxon>Bacillota</taxon>
        <taxon>Bacilli</taxon>
        <taxon>Bacillales</taxon>
        <taxon>Paenibacillaceae</taxon>
        <taxon>Paenibacillus</taxon>
    </lineage>
</organism>
<evidence type="ECO:0000313" key="1">
    <source>
        <dbReference type="EMBL" id="MFD1176268.1"/>
    </source>
</evidence>